<organism evidence="1 2">
    <name type="scientific">Bacillus thuringiensis</name>
    <dbReference type="NCBI Taxonomy" id="1428"/>
    <lineage>
        <taxon>Bacteria</taxon>
        <taxon>Bacillati</taxon>
        <taxon>Bacillota</taxon>
        <taxon>Bacilli</taxon>
        <taxon>Bacillales</taxon>
        <taxon>Bacillaceae</taxon>
        <taxon>Bacillus</taxon>
        <taxon>Bacillus cereus group</taxon>
    </lineage>
</organism>
<accession>A0AAW9JPA5</accession>
<sequence length="42" mass="5062">MKQYWIQEGLIKQFAFLPNEIRLIGNKTEETRLGFAILLKFY</sequence>
<dbReference type="EMBL" id="JAXOTW010000016">
    <property type="protein sequence ID" value="MDZ5479170.1"/>
    <property type="molecule type" value="Genomic_DNA"/>
</dbReference>
<evidence type="ECO:0000313" key="1">
    <source>
        <dbReference type="EMBL" id="MDZ5479170.1"/>
    </source>
</evidence>
<protein>
    <submittedName>
        <fullName evidence="1">Uncharacterized protein</fullName>
    </submittedName>
</protein>
<reference evidence="1" key="1">
    <citation type="submission" date="2023-12" db="EMBL/GenBank/DDBJ databases">
        <title>Genome sequence of Bacillus thuringiensis strain SS10.</title>
        <authorList>
            <person name="Rouis S."/>
        </authorList>
    </citation>
    <scope>NUCLEOTIDE SEQUENCE</scope>
    <source>
        <strain evidence="1">SS10</strain>
    </source>
</reference>
<evidence type="ECO:0000313" key="2">
    <source>
        <dbReference type="Proteomes" id="UP001292252"/>
    </source>
</evidence>
<dbReference type="RefSeq" id="WP_267239566.1">
    <property type="nucleotide sequence ID" value="NZ_JAXOTW010000016.1"/>
</dbReference>
<name>A0AAW9JPA5_BACTU</name>
<dbReference type="Proteomes" id="UP001292252">
    <property type="component" value="Unassembled WGS sequence"/>
</dbReference>
<dbReference type="AlphaFoldDB" id="A0AAW9JPA5"/>
<proteinExistence type="predicted"/>
<comment type="caution">
    <text evidence="1">The sequence shown here is derived from an EMBL/GenBank/DDBJ whole genome shotgun (WGS) entry which is preliminary data.</text>
</comment>
<gene>
    <name evidence="1" type="ORF">U2F49_23355</name>
</gene>